<dbReference type="PANTHER" id="PTHR43084">
    <property type="entry name" value="PERSULFIDE DIOXYGENASE ETHE1"/>
    <property type="match status" value="1"/>
</dbReference>
<evidence type="ECO:0000313" key="4">
    <source>
        <dbReference type="Proteomes" id="UP000198984"/>
    </source>
</evidence>
<dbReference type="Gene3D" id="3.60.15.10">
    <property type="entry name" value="Ribonuclease Z/Hydroxyacylglutathione hydrolase-like"/>
    <property type="match status" value="1"/>
</dbReference>
<dbReference type="SMART" id="SM00849">
    <property type="entry name" value="Lactamase_B"/>
    <property type="match status" value="1"/>
</dbReference>
<evidence type="ECO:0000256" key="1">
    <source>
        <dbReference type="ARBA" id="ARBA00022723"/>
    </source>
</evidence>
<reference evidence="3 4" key="1">
    <citation type="submission" date="2016-10" db="EMBL/GenBank/DDBJ databases">
        <authorList>
            <person name="de Groot N.N."/>
        </authorList>
    </citation>
    <scope>NUCLEOTIDE SEQUENCE [LARGE SCALE GENOMIC DNA]</scope>
    <source>
        <strain evidence="3 4">DSM 21039</strain>
    </source>
</reference>
<feature type="domain" description="Rhodanese" evidence="2">
    <location>
        <begin position="265"/>
        <end position="355"/>
    </location>
</feature>
<dbReference type="InterPro" id="IPR051682">
    <property type="entry name" value="Mito_Persulfide_Diox"/>
</dbReference>
<protein>
    <submittedName>
        <fullName evidence="3">Glyoxylase, beta-lactamase superfamily II</fullName>
    </submittedName>
</protein>
<evidence type="ECO:0000313" key="3">
    <source>
        <dbReference type="EMBL" id="SEK92989.1"/>
    </source>
</evidence>
<dbReference type="InterPro" id="IPR044528">
    <property type="entry name" value="POD-like_MBL-fold"/>
</dbReference>
<dbReference type="AlphaFoldDB" id="A0A1H7L1S1"/>
<dbReference type="SMART" id="SM00450">
    <property type="entry name" value="RHOD"/>
    <property type="match status" value="2"/>
</dbReference>
<accession>A0A1H7L1S1</accession>
<dbReference type="EMBL" id="FOBB01000001">
    <property type="protein sequence ID" value="SEK92989.1"/>
    <property type="molecule type" value="Genomic_DNA"/>
</dbReference>
<dbReference type="FunFam" id="3.60.15.10:FF:000030">
    <property type="entry name" value="Metallo-beta-lactamase family protein"/>
    <property type="match status" value="1"/>
</dbReference>
<dbReference type="STRING" id="573321.SAMN04488505_1011157"/>
<proteinExistence type="predicted"/>
<dbReference type="RefSeq" id="WP_089907330.1">
    <property type="nucleotide sequence ID" value="NZ_FOBB01000001.1"/>
</dbReference>
<dbReference type="GO" id="GO:0046872">
    <property type="term" value="F:metal ion binding"/>
    <property type="evidence" value="ECO:0007669"/>
    <property type="project" value="UniProtKB-KW"/>
</dbReference>
<keyword evidence="1" id="KW-0479">Metal-binding</keyword>
<dbReference type="GO" id="GO:0050313">
    <property type="term" value="F:sulfur dioxygenase activity"/>
    <property type="evidence" value="ECO:0007669"/>
    <property type="project" value="InterPro"/>
</dbReference>
<evidence type="ECO:0000259" key="2">
    <source>
        <dbReference type="PROSITE" id="PS50206"/>
    </source>
</evidence>
<organism evidence="3 4">
    <name type="scientific">Chitinophaga rupis</name>
    <dbReference type="NCBI Taxonomy" id="573321"/>
    <lineage>
        <taxon>Bacteria</taxon>
        <taxon>Pseudomonadati</taxon>
        <taxon>Bacteroidota</taxon>
        <taxon>Chitinophagia</taxon>
        <taxon>Chitinophagales</taxon>
        <taxon>Chitinophagaceae</taxon>
        <taxon>Chitinophaga</taxon>
    </lineage>
</organism>
<dbReference type="Gene3D" id="3.40.250.10">
    <property type="entry name" value="Rhodanese-like domain"/>
    <property type="match status" value="2"/>
</dbReference>
<dbReference type="Pfam" id="PF00581">
    <property type="entry name" value="Rhodanese"/>
    <property type="match status" value="2"/>
</dbReference>
<keyword evidence="4" id="KW-1185">Reference proteome</keyword>
<dbReference type="PROSITE" id="PS50206">
    <property type="entry name" value="RHODANESE_3"/>
    <property type="match status" value="2"/>
</dbReference>
<dbReference type="GO" id="GO:0070813">
    <property type="term" value="P:hydrogen sulfide metabolic process"/>
    <property type="evidence" value="ECO:0007669"/>
    <property type="project" value="TreeGrafter"/>
</dbReference>
<dbReference type="CDD" id="cd07724">
    <property type="entry name" value="POD-like_MBL-fold"/>
    <property type="match status" value="1"/>
</dbReference>
<dbReference type="InterPro" id="IPR036873">
    <property type="entry name" value="Rhodanese-like_dom_sf"/>
</dbReference>
<feature type="domain" description="Rhodanese" evidence="2">
    <location>
        <begin position="370"/>
        <end position="460"/>
    </location>
</feature>
<dbReference type="Proteomes" id="UP000198984">
    <property type="component" value="Unassembled WGS sequence"/>
</dbReference>
<dbReference type="CDD" id="cd00158">
    <property type="entry name" value="RHOD"/>
    <property type="match status" value="2"/>
</dbReference>
<dbReference type="SUPFAM" id="SSF52821">
    <property type="entry name" value="Rhodanese/Cell cycle control phosphatase"/>
    <property type="match status" value="2"/>
</dbReference>
<dbReference type="OrthoDB" id="9784009at2"/>
<dbReference type="PANTHER" id="PTHR43084:SF1">
    <property type="entry name" value="PERSULFIDE DIOXYGENASE ETHE1, MITOCHONDRIAL"/>
    <property type="match status" value="1"/>
</dbReference>
<gene>
    <name evidence="3" type="ORF">SAMN04488505_1011157</name>
</gene>
<dbReference type="InterPro" id="IPR001763">
    <property type="entry name" value="Rhodanese-like_dom"/>
</dbReference>
<name>A0A1H7L1S1_9BACT</name>
<dbReference type="SUPFAM" id="SSF56281">
    <property type="entry name" value="Metallo-hydrolase/oxidoreductase"/>
    <property type="match status" value="1"/>
</dbReference>
<dbReference type="GO" id="GO:0006749">
    <property type="term" value="P:glutathione metabolic process"/>
    <property type="evidence" value="ECO:0007669"/>
    <property type="project" value="InterPro"/>
</dbReference>
<dbReference type="InterPro" id="IPR001279">
    <property type="entry name" value="Metallo-B-lactamas"/>
</dbReference>
<sequence>MFIKQLYTNCLSEAAYFIASDGEAAVIDPVRDIDAYLELAKEQNVTIKYIFETHFHADFVSGHLDLAAATQAPIVYGPNAETGFPVYLAKDEEQFKIGKITLKVLHTPGHTLESCCYLLLDENQQPHSIFTGDTLFVGDVGRPDLFSGNLSKEELAGLLFDSLNTKIKTLPDHVTVYPAHGPGSACGKNLGPDTYSTIGDEKSSNYALLANEKDEFIQVVTTDLTAPPSYFPVNAKINKEGYDALQAIMEKSLKPLTVADFKRKMKDDVLILDTRNANEFAEGFVPTSISIGLEGRFAEWAGSLLPFDQEIILVTAPGQEEETVVRLARVGFDNVSGYLEGGYQAWVDAGEDRDLIISIEPDELAMDIPHDPNLIVLDVRKPAEYADGHVKDAQNLTLSDMADPGTMADFDDNHNLYVHCAGGYRSIIACSILKREGIHNLRNVTGGFAKIKEEQGIEIVKEKNVLN</sequence>
<dbReference type="Pfam" id="PF00753">
    <property type="entry name" value="Lactamase_B"/>
    <property type="match status" value="1"/>
</dbReference>
<dbReference type="InterPro" id="IPR036866">
    <property type="entry name" value="RibonucZ/Hydroxyglut_hydro"/>
</dbReference>